<organism evidence="6 7">
    <name type="scientific">Ferirhizobium litorale</name>
    <dbReference type="NCBI Taxonomy" id="2927786"/>
    <lineage>
        <taxon>Bacteria</taxon>
        <taxon>Pseudomonadati</taxon>
        <taxon>Pseudomonadota</taxon>
        <taxon>Alphaproteobacteria</taxon>
        <taxon>Hyphomicrobiales</taxon>
        <taxon>Rhizobiaceae</taxon>
        <taxon>Ferirhizobium</taxon>
    </lineage>
</organism>
<dbReference type="PANTHER" id="PTHR23407">
    <property type="entry name" value="ATPASE INHIBITOR/5-FORMYLTETRAHYDROFOLATE CYCLO-LIGASE"/>
    <property type="match status" value="1"/>
</dbReference>
<dbReference type="GO" id="GO:0035999">
    <property type="term" value="P:tetrahydrofolate interconversion"/>
    <property type="evidence" value="ECO:0007669"/>
    <property type="project" value="TreeGrafter"/>
</dbReference>
<keyword evidence="3 4" id="KW-0067">ATP-binding</keyword>
<evidence type="ECO:0000313" key="7">
    <source>
        <dbReference type="Proteomes" id="UP001161580"/>
    </source>
</evidence>
<dbReference type="Gene3D" id="3.40.50.10420">
    <property type="entry name" value="NagB/RpiA/CoA transferase-like"/>
    <property type="match status" value="1"/>
</dbReference>
<dbReference type="SUPFAM" id="SSF100950">
    <property type="entry name" value="NagB/RpiA/CoA transferase-like"/>
    <property type="match status" value="1"/>
</dbReference>
<dbReference type="GO" id="GO:0005524">
    <property type="term" value="F:ATP binding"/>
    <property type="evidence" value="ECO:0007669"/>
    <property type="project" value="UniProtKB-KW"/>
</dbReference>
<reference evidence="6" key="1">
    <citation type="submission" date="2022-03" db="EMBL/GenBank/DDBJ databases">
        <title>Fererhizobium litorale gen. nov., sp. nov., isolated from sandy sediments of the Sea of Japan seashore.</title>
        <authorList>
            <person name="Romanenko L."/>
            <person name="Kurilenko V."/>
            <person name="Otstavnykh N."/>
            <person name="Svetashev V."/>
            <person name="Tekutyeva L."/>
            <person name="Isaeva M."/>
            <person name="Mikhailov V."/>
        </authorList>
    </citation>
    <scope>NUCLEOTIDE SEQUENCE</scope>
    <source>
        <strain evidence="6">KMM 9576</strain>
    </source>
</reference>
<keyword evidence="5" id="KW-0460">Magnesium</keyword>
<dbReference type="InterPro" id="IPR002698">
    <property type="entry name" value="FTHF_cligase"/>
</dbReference>
<keyword evidence="2 4" id="KW-0547">Nucleotide-binding</keyword>
<dbReference type="RefSeq" id="WP_311784883.1">
    <property type="nucleotide sequence ID" value="NZ_JALDYY010000001.1"/>
</dbReference>
<dbReference type="InterPro" id="IPR024185">
    <property type="entry name" value="FTHF_cligase-like_sf"/>
</dbReference>
<sequence>MTTHREKKAALRMERLALRDAISPEQRIEKSLAIAEHAGDEIEFDPGTVISGFFPIRSEMDVRPLMARLRARGARLGLPVIVSRQQIVFRELVPDGTLVDTGFGTFGPGPDAEEVDPDIMLVPLSAFDATGHRIGYGAGLYDRAIDQIRKKGLNPRLIGIAFDLQEVAHVPAETHDVSLDAILTESGLRHFR</sequence>
<comment type="catalytic activity">
    <reaction evidence="5">
        <text>(6S)-5-formyl-5,6,7,8-tetrahydrofolate + ATP = (6R)-5,10-methenyltetrahydrofolate + ADP + phosphate</text>
        <dbReference type="Rhea" id="RHEA:10488"/>
        <dbReference type="ChEBI" id="CHEBI:30616"/>
        <dbReference type="ChEBI" id="CHEBI:43474"/>
        <dbReference type="ChEBI" id="CHEBI:57455"/>
        <dbReference type="ChEBI" id="CHEBI:57457"/>
        <dbReference type="ChEBI" id="CHEBI:456216"/>
        <dbReference type="EC" id="6.3.3.2"/>
    </reaction>
</comment>
<keyword evidence="5" id="KW-0479">Metal-binding</keyword>
<comment type="caution">
    <text evidence="6">The sequence shown here is derived from an EMBL/GenBank/DDBJ whole genome shotgun (WGS) entry which is preliminary data.</text>
</comment>
<feature type="binding site" evidence="4">
    <location>
        <begin position="8"/>
        <end position="12"/>
    </location>
    <ligand>
        <name>ATP</name>
        <dbReference type="ChEBI" id="CHEBI:30616"/>
    </ligand>
</feature>
<evidence type="ECO:0000313" key="6">
    <source>
        <dbReference type="EMBL" id="MDI7920715.1"/>
    </source>
</evidence>
<dbReference type="InterPro" id="IPR037171">
    <property type="entry name" value="NagB/RpiA_transferase-like"/>
</dbReference>
<dbReference type="NCBIfam" id="TIGR02727">
    <property type="entry name" value="MTHFS_bact"/>
    <property type="match status" value="1"/>
</dbReference>
<gene>
    <name evidence="6" type="ORF">MRS75_01305</name>
</gene>
<evidence type="ECO:0000256" key="2">
    <source>
        <dbReference type="ARBA" id="ARBA00022741"/>
    </source>
</evidence>
<feature type="binding site" evidence="4">
    <location>
        <position position="59"/>
    </location>
    <ligand>
        <name>substrate</name>
    </ligand>
</feature>
<accession>A0AAE3QBC0</accession>
<dbReference type="AlphaFoldDB" id="A0AAE3QBC0"/>
<dbReference type="EC" id="6.3.3.2" evidence="5"/>
<dbReference type="Proteomes" id="UP001161580">
    <property type="component" value="Unassembled WGS sequence"/>
</dbReference>
<dbReference type="EMBL" id="JALDYZ010000001">
    <property type="protein sequence ID" value="MDI7920715.1"/>
    <property type="molecule type" value="Genomic_DNA"/>
</dbReference>
<dbReference type="PIRSF" id="PIRSF006806">
    <property type="entry name" value="FTHF_cligase"/>
    <property type="match status" value="1"/>
</dbReference>
<evidence type="ECO:0000256" key="5">
    <source>
        <dbReference type="RuleBase" id="RU361279"/>
    </source>
</evidence>
<evidence type="ECO:0000256" key="3">
    <source>
        <dbReference type="ARBA" id="ARBA00022840"/>
    </source>
</evidence>
<keyword evidence="6" id="KW-0436">Ligase</keyword>
<comment type="similarity">
    <text evidence="1 5">Belongs to the 5-formyltetrahydrofolate cyclo-ligase family.</text>
</comment>
<dbReference type="GO" id="GO:0009396">
    <property type="term" value="P:folic acid-containing compound biosynthetic process"/>
    <property type="evidence" value="ECO:0007669"/>
    <property type="project" value="TreeGrafter"/>
</dbReference>
<dbReference type="PANTHER" id="PTHR23407:SF1">
    <property type="entry name" value="5-FORMYLTETRAHYDROFOLATE CYCLO-LIGASE"/>
    <property type="match status" value="1"/>
</dbReference>
<dbReference type="Pfam" id="PF01812">
    <property type="entry name" value="5-FTHF_cyc-lig"/>
    <property type="match status" value="1"/>
</dbReference>
<protein>
    <recommendedName>
        <fullName evidence="5">5-formyltetrahydrofolate cyclo-ligase</fullName>
        <ecNumber evidence="5">6.3.3.2</ecNumber>
    </recommendedName>
</protein>
<dbReference type="GO" id="GO:0046872">
    <property type="term" value="F:metal ion binding"/>
    <property type="evidence" value="ECO:0007669"/>
    <property type="project" value="UniProtKB-KW"/>
</dbReference>
<name>A0AAE3QBC0_9HYPH</name>
<evidence type="ECO:0000256" key="4">
    <source>
        <dbReference type="PIRSR" id="PIRSR006806-1"/>
    </source>
</evidence>
<dbReference type="GO" id="GO:0030272">
    <property type="term" value="F:5-formyltetrahydrofolate cyclo-ligase activity"/>
    <property type="evidence" value="ECO:0007669"/>
    <property type="project" value="UniProtKB-EC"/>
</dbReference>
<feature type="binding site" evidence="4">
    <location>
        <begin position="133"/>
        <end position="141"/>
    </location>
    <ligand>
        <name>ATP</name>
        <dbReference type="ChEBI" id="CHEBI:30616"/>
    </ligand>
</feature>
<keyword evidence="7" id="KW-1185">Reference proteome</keyword>
<comment type="cofactor">
    <cofactor evidence="5">
        <name>Mg(2+)</name>
        <dbReference type="ChEBI" id="CHEBI:18420"/>
    </cofactor>
</comment>
<proteinExistence type="inferred from homology"/>
<evidence type="ECO:0000256" key="1">
    <source>
        <dbReference type="ARBA" id="ARBA00010638"/>
    </source>
</evidence>